<dbReference type="GO" id="GO:0005634">
    <property type="term" value="C:nucleus"/>
    <property type="evidence" value="ECO:0007669"/>
    <property type="project" value="TreeGrafter"/>
</dbReference>
<dbReference type="WBParaSite" id="maker-unitig_22442-snap-gene-0.2-mRNA-1">
    <property type="protein sequence ID" value="maker-unitig_22442-snap-gene-0.2-mRNA-1"/>
    <property type="gene ID" value="maker-unitig_22442-snap-gene-0.2"/>
</dbReference>
<dbReference type="GO" id="GO:0001510">
    <property type="term" value="P:RNA methylation"/>
    <property type="evidence" value="ECO:0007669"/>
    <property type="project" value="InterPro"/>
</dbReference>
<comment type="catalytic activity">
    <reaction evidence="12">
        <text>small RNA 3'-end nucleotide + S-adenosyl-L-methionine = small RNA 3'-end 2'-O-methylnucleotide + S-adenosyl-L-homocysteine + H(+)</text>
        <dbReference type="Rhea" id="RHEA:37887"/>
        <dbReference type="Rhea" id="RHEA-COMP:10415"/>
        <dbReference type="Rhea" id="RHEA-COMP:10416"/>
        <dbReference type="ChEBI" id="CHEBI:15378"/>
        <dbReference type="ChEBI" id="CHEBI:57856"/>
        <dbReference type="ChEBI" id="CHEBI:59789"/>
        <dbReference type="ChEBI" id="CHEBI:74896"/>
        <dbReference type="ChEBI" id="CHEBI:74898"/>
        <dbReference type="EC" id="2.1.1.386"/>
    </reaction>
</comment>
<dbReference type="GO" id="GO:0034587">
    <property type="term" value="P:piRNA processing"/>
    <property type="evidence" value="ECO:0007669"/>
    <property type="project" value="TreeGrafter"/>
</dbReference>
<keyword evidence="6" id="KW-0949">S-adenosyl-L-methionine</keyword>
<evidence type="ECO:0000256" key="11">
    <source>
        <dbReference type="ARBA" id="ARBA00035025"/>
    </source>
</evidence>
<evidence type="ECO:0000256" key="9">
    <source>
        <dbReference type="ARBA" id="ARBA00022884"/>
    </source>
</evidence>
<sequence>PLDFVTQYIAVDLAASHAALAESARHNLKPELSDYLAKRRLPLHARLMCGSVVRAGSTAGIRLFEARRIVIVTTPNADFNVCFGPNFAGFRHWDHKFEWSRAEFEAWAKPLASQYSYSR</sequence>
<keyword evidence="7" id="KW-0479">Metal-binding</keyword>
<keyword evidence="13" id="KW-1185">Reference proteome</keyword>
<evidence type="ECO:0000256" key="3">
    <source>
        <dbReference type="ARBA" id="ARBA00021330"/>
    </source>
</evidence>
<dbReference type="AlphaFoldDB" id="A0A1I8F735"/>
<evidence type="ECO:0000256" key="12">
    <source>
        <dbReference type="ARBA" id="ARBA00048418"/>
    </source>
</evidence>
<dbReference type="GO" id="GO:0030422">
    <property type="term" value="P:siRNA processing"/>
    <property type="evidence" value="ECO:0007669"/>
    <property type="project" value="TreeGrafter"/>
</dbReference>
<keyword evidence="9" id="KW-0694">RNA-binding</keyword>
<evidence type="ECO:0000256" key="4">
    <source>
        <dbReference type="ARBA" id="ARBA00022603"/>
    </source>
</evidence>
<dbReference type="PANTHER" id="PTHR21404">
    <property type="entry name" value="HEN1"/>
    <property type="match status" value="1"/>
</dbReference>
<evidence type="ECO:0000313" key="14">
    <source>
        <dbReference type="WBParaSite" id="maker-unitig_22442-snap-gene-0.2-mRNA-1"/>
    </source>
</evidence>
<comment type="similarity">
    <text evidence="2">Belongs to the methyltransferase superfamily. HEN1 family.</text>
</comment>
<evidence type="ECO:0000256" key="2">
    <source>
        <dbReference type="ARBA" id="ARBA00009026"/>
    </source>
</evidence>
<keyword evidence="4" id="KW-0489">Methyltransferase</keyword>
<dbReference type="PANTHER" id="PTHR21404:SF3">
    <property type="entry name" value="SMALL RNA 2'-O-METHYLTRANSFERASE"/>
    <property type="match status" value="1"/>
</dbReference>
<evidence type="ECO:0000256" key="6">
    <source>
        <dbReference type="ARBA" id="ARBA00022691"/>
    </source>
</evidence>
<proteinExistence type="inferred from homology"/>
<dbReference type="InterPro" id="IPR026610">
    <property type="entry name" value="Hen1"/>
</dbReference>
<name>A0A1I8F735_9PLAT</name>
<evidence type="ECO:0000256" key="7">
    <source>
        <dbReference type="ARBA" id="ARBA00022723"/>
    </source>
</evidence>
<evidence type="ECO:0000313" key="13">
    <source>
        <dbReference type="Proteomes" id="UP000095280"/>
    </source>
</evidence>
<protein>
    <recommendedName>
        <fullName evidence="3">Small RNA 2'-O-methyltransferase</fullName>
        <ecNumber evidence="11">2.1.1.386</ecNumber>
    </recommendedName>
</protein>
<dbReference type="GO" id="GO:0090486">
    <property type="term" value="F:small RNA 2'-O-methyltransferase activity"/>
    <property type="evidence" value="ECO:0007669"/>
    <property type="project" value="UniProtKB-EC"/>
</dbReference>
<organism evidence="13 14">
    <name type="scientific">Macrostomum lignano</name>
    <dbReference type="NCBI Taxonomy" id="282301"/>
    <lineage>
        <taxon>Eukaryota</taxon>
        <taxon>Metazoa</taxon>
        <taxon>Spiralia</taxon>
        <taxon>Lophotrochozoa</taxon>
        <taxon>Platyhelminthes</taxon>
        <taxon>Rhabditophora</taxon>
        <taxon>Macrostomorpha</taxon>
        <taxon>Macrostomida</taxon>
        <taxon>Macrostomidae</taxon>
        <taxon>Macrostomum</taxon>
    </lineage>
</organism>
<dbReference type="Gene3D" id="3.40.50.150">
    <property type="entry name" value="Vaccinia Virus protein VP39"/>
    <property type="match status" value="1"/>
</dbReference>
<comment type="cofactor">
    <cofactor evidence="1">
        <name>Mg(2+)</name>
        <dbReference type="ChEBI" id="CHEBI:18420"/>
    </cofactor>
</comment>
<evidence type="ECO:0000256" key="8">
    <source>
        <dbReference type="ARBA" id="ARBA00022842"/>
    </source>
</evidence>
<dbReference type="GO" id="GO:0003723">
    <property type="term" value="F:RNA binding"/>
    <property type="evidence" value="ECO:0007669"/>
    <property type="project" value="UniProtKB-KW"/>
</dbReference>
<dbReference type="EC" id="2.1.1.386" evidence="11"/>
<dbReference type="Proteomes" id="UP000095280">
    <property type="component" value="Unplaced"/>
</dbReference>
<dbReference type="GO" id="GO:0005737">
    <property type="term" value="C:cytoplasm"/>
    <property type="evidence" value="ECO:0007669"/>
    <property type="project" value="TreeGrafter"/>
</dbReference>
<evidence type="ECO:0000256" key="5">
    <source>
        <dbReference type="ARBA" id="ARBA00022679"/>
    </source>
</evidence>
<keyword evidence="8" id="KW-0460">Magnesium</keyword>
<evidence type="ECO:0000256" key="1">
    <source>
        <dbReference type="ARBA" id="ARBA00001946"/>
    </source>
</evidence>
<accession>A0A1I8F735</accession>
<evidence type="ECO:0000256" key="10">
    <source>
        <dbReference type="ARBA" id="ARBA00023158"/>
    </source>
</evidence>
<keyword evidence="5" id="KW-0808">Transferase</keyword>
<keyword evidence="10" id="KW-0943">RNA-mediated gene silencing</keyword>
<dbReference type="InterPro" id="IPR029063">
    <property type="entry name" value="SAM-dependent_MTases_sf"/>
</dbReference>
<dbReference type="GO" id="GO:0046872">
    <property type="term" value="F:metal ion binding"/>
    <property type="evidence" value="ECO:0007669"/>
    <property type="project" value="UniProtKB-KW"/>
</dbReference>
<reference evidence="14" key="1">
    <citation type="submission" date="2016-11" db="UniProtKB">
        <authorList>
            <consortium name="WormBaseParasite"/>
        </authorList>
    </citation>
    <scope>IDENTIFICATION</scope>
</reference>